<feature type="transmembrane region" description="Helical" evidence="1">
    <location>
        <begin position="12"/>
        <end position="34"/>
    </location>
</feature>
<feature type="transmembrane region" description="Helical" evidence="1">
    <location>
        <begin position="54"/>
        <end position="73"/>
    </location>
</feature>
<feature type="transmembrane region" description="Helical" evidence="1">
    <location>
        <begin position="100"/>
        <end position="121"/>
    </location>
</feature>
<dbReference type="Proteomes" id="UP000641910">
    <property type="component" value="Unassembled WGS sequence"/>
</dbReference>
<comment type="caution">
    <text evidence="2">The sequence shown here is derived from an EMBL/GenBank/DDBJ whole genome shotgun (WGS) entry which is preliminary data.</text>
</comment>
<dbReference type="CDD" id="cd21809">
    <property type="entry name" value="ABC-2_lan_permease-like"/>
    <property type="match status" value="1"/>
</dbReference>
<feature type="transmembrane region" description="Helical" evidence="1">
    <location>
        <begin position="164"/>
        <end position="183"/>
    </location>
</feature>
<protein>
    <submittedName>
        <fullName evidence="2">ABC transporter permease</fullName>
    </submittedName>
</protein>
<feature type="transmembrane region" description="Helical" evidence="1">
    <location>
        <begin position="133"/>
        <end position="157"/>
    </location>
</feature>
<keyword evidence="3" id="KW-1185">Reference proteome</keyword>
<evidence type="ECO:0000313" key="3">
    <source>
        <dbReference type="Proteomes" id="UP000641910"/>
    </source>
</evidence>
<evidence type="ECO:0000313" key="2">
    <source>
        <dbReference type="EMBL" id="MBH8587239.1"/>
    </source>
</evidence>
<name>A0ABS0QD92_THEVU</name>
<sequence>MVEWMKIRKTNIWRLILVLPLVPIAYGIFIYARFVSENYQATNDWLMAWGMANYFYPTIFFPILSVLLAANLCKVEHEGHNWIRALTCPVSWKQLYLSKYLWLVLLLGLAQVIALSEFAVIGEFARLNHPFPWALLIQCLVLGWIGILPLAAFHLAVCAYWSNYVQSVILNILLILPVFLIIGSKKYTWLGYVYPWALPAVGTNQILLRSFHIQVLIIVLMWLILFLIGGISLFIKQKSNH</sequence>
<dbReference type="Pfam" id="PF12730">
    <property type="entry name" value="ABC2_membrane_4"/>
    <property type="match status" value="1"/>
</dbReference>
<reference evidence="2 3" key="1">
    <citation type="submission" date="2020-12" db="EMBL/GenBank/DDBJ databases">
        <title>WGS of Thermoactinomyces spp.</title>
        <authorList>
            <person name="Cheng K."/>
        </authorList>
    </citation>
    <scope>NUCLEOTIDE SEQUENCE [LARGE SCALE GENOMIC DNA]</scope>
    <source>
        <strain evidence="3">CICC 10650\ACCC 41061</strain>
    </source>
</reference>
<keyword evidence="1" id="KW-1133">Transmembrane helix</keyword>
<dbReference type="EMBL" id="JAECVU010000001">
    <property type="protein sequence ID" value="MBH8587239.1"/>
    <property type="molecule type" value="Genomic_DNA"/>
</dbReference>
<keyword evidence="1" id="KW-0812">Transmembrane</keyword>
<evidence type="ECO:0000256" key="1">
    <source>
        <dbReference type="SAM" id="Phobius"/>
    </source>
</evidence>
<proteinExistence type="predicted"/>
<gene>
    <name evidence="2" type="ORF">I8U22_00195</name>
</gene>
<feature type="transmembrane region" description="Helical" evidence="1">
    <location>
        <begin position="215"/>
        <end position="235"/>
    </location>
</feature>
<organism evidence="2 3">
    <name type="scientific">Thermoactinomyces vulgaris</name>
    <dbReference type="NCBI Taxonomy" id="2026"/>
    <lineage>
        <taxon>Bacteria</taxon>
        <taxon>Bacillati</taxon>
        <taxon>Bacillota</taxon>
        <taxon>Bacilli</taxon>
        <taxon>Bacillales</taxon>
        <taxon>Thermoactinomycetaceae</taxon>
        <taxon>Thermoactinomyces</taxon>
    </lineage>
</organism>
<dbReference type="RefSeq" id="WP_062843022.1">
    <property type="nucleotide sequence ID" value="NZ_JACEIS010000001.1"/>
</dbReference>
<keyword evidence="1" id="KW-0472">Membrane</keyword>
<accession>A0ABS0QD92</accession>